<evidence type="ECO:0000313" key="3">
    <source>
        <dbReference type="Proteomes" id="UP000426246"/>
    </source>
</evidence>
<dbReference type="InterPro" id="IPR010390">
    <property type="entry name" value="ABC-2_transporter-like"/>
</dbReference>
<dbReference type="PANTHER" id="PTHR36833">
    <property type="entry name" value="SLR0610 PROTEIN-RELATED"/>
    <property type="match status" value="1"/>
</dbReference>
<feature type="transmembrane region" description="Helical" evidence="1">
    <location>
        <begin position="62"/>
        <end position="85"/>
    </location>
</feature>
<sequence length="262" mass="29890">MLFYGSLFLDYSKNYMKTKLTYRADLWLEIISDLLFQGMNLFFILVVFLHTQSLAGWSEAQILFIYGYFMIPYGVFTCFFNLWGFADKYIVKGEMDRVLTRPAHNLVQLILENMDPASLVGSLVGAIIMGIAWAQIGLPFHVLDIFVFLLFLLGSVLVYAGVYIILTAISFFVDAQTGILPLVYNIQNYGRYPVKIYNRAIQILLTWILPFAFVGFYPAAYFLDADNWAGFAFITPLIGVLFFTAALLFWNFGVKRYRGAGS</sequence>
<dbReference type="OrthoDB" id="9800610at2"/>
<dbReference type="EMBL" id="CP034235">
    <property type="protein sequence ID" value="QGQ98550.1"/>
    <property type="molecule type" value="Genomic_DNA"/>
</dbReference>
<organism evidence="2 3">
    <name type="scientific">Paenibacillus psychroresistens</name>
    <dbReference type="NCBI Taxonomy" id="1778678"/>
    <lineage>
        <taxon>Bacteria</taxon>
        <taxon>Bacillati</taxon>
        <taxon>Bacillota</taxon>
        <taxon>Bacilli</taxon>
        <taxon>Bacillales</taxon>
        <taxon>Paenibacillaceae</taxon>
        <taxon>Paenibacillus</taxon>
    </lineage>
</organism>
<feature type="transmembrane region" description="Helical" evidence="1">
    <location>
        <begin position="117"/>
        <end position="136"/>
    </location>
</feature>
<feature type="transmembrane region" description="Helical" evidence="1">
    <location>
        <begin position="201"/>
        <end position="222"/>
    </location>
</feature>
<dbReference type="Pfam" id="PF06182">
    <property type="entry name" value="ABC2_membrane_6"/>
    <property type="match status" value="1"/>
</dbReference>
<feature type="transmembrane region" description="Helical" evidence="1">
    <location>
        <begin position="142"/>
        <end position="166"/>
    </location>
</feature>
<feature type="transmembrane region" description="Helical" evidence="1">
    <location>
        <begin position="228"/>
        <end position="250"/>
    </location>
</feature>
<dbReference type="Proteomes" id="UP000426246">
    <property type="component" value="Chromosome"/>
</dbReference>
<dbReference type="KEGG" id="ppsc:EHS13_28560"/>
<keyword evidence="1" id="KW-0812">Transmembrane</keyword>
<evidence type="ECO:0000313" key="2">
    <source>
        <dbReference type="EMBL" id="QGQ98550.1"/>
    </source>
</evidence>
<dbReference type="RefSeq" id="WP_155703658.1">
    <property type="nucleotide sequence ID" value="NZ_CP034235.1"/>
</dbReference>
<name>A0A6B8RQA2_9BACL</name>
<gene>
    <name evidence="2" type="ORF">EHS13_28560</name>
</gene>
<keyword evidence="1" id="KW-1133">Transmembrane helix</keyword>
<dbReference type="PANTHER" id="PTHR36833:SF1">
    <property type="entry name" value="INTEGRAL MEMBRANE TRANSPORT PROTEIN"/>
    <property type="match status" value="1"/>
</dbReference>
<reference evidence="3" key="1">
    <citation type="submission" date="2018-11" db="EMBL/GenBank/DDBJ databases">
        <title>Complete genome sequence of Paenibacillus sp. ML311-T8.</title>
        <authorList>
            <person name="Nam Y.-D."/>
            <person name="Kang J."/>
            <person name="Chung W.-H."/>
            <person name="Park Y.S."/>
        </authorList>
    </citation>
    <scope>NUCLEOTIDE SEQUENCE [LARGE SCALE GENOMIC DNA]</scope>
    <source>
        <strain evidence="3">ML311-T8</strain>
    </source>
</reference>
<keyword evidence="1" id="KW-0472">Membrane</keyword>
<proteinExistence type="predicted"/>
<protein>
    <submittedName>
        <fullName evidence="2">ABC transporter permease</fullName>
    </submittedName>
</protein>
<feature type="transmembrane region" description="Helical" evidence="1">
    <location>
        <begin position="26"/>
        <end position="50"/>
    </location>
</feature>
<evidence type="ECO:0000256" key="1">
    <source>
        <dbReference type="SAM" id="Phobius"/>
    </source>
</evidence>
<accession>A0A6B8RQA2</accession>
<dbReference type="AlphaFoldDB" id="A0A6B8RQA2"/>
<keyword evidence="3" id="KW-1185">Reference proteome</keyword>